<gene>
    <name evidence="1" type="ORF">GE061_008958</name>
</gene>
<name>A0A8S9Y0B6_APOLU</name>
<dbReference type="PANTHER" id="PTHR47526:SF4">
    <property type="entry name" value="SWIM-TYPE DOMAIN-CONTAINING PROTEIN"/>
    <property type="match status" value="1"/>
</dbReference>
<reference evidence="1" key="1">
    <citation type="journal article" date="2021" name="Mol. Ecol. Resour.">
        <title>Apolygus lucorum genome provides insights into omnivorousness and mesophyll feeding.</title>
        <authorList>
            <person name="Liu Y."/>
            <person name="Liu H."/>
            <person name="Wang H."/>
            <person name="Huang T."/>
            <person name="Liu B."/>
            <person name="Yang B."/>
            <person name="Yin L."/>
            <person name="Li B."/>
            <person name="Zhang Y."/>
            <person name="Zhang S."/>
            <person name="Jiang F."/>
            <person name="Zhang X."/>
            <person name="Ren Y."/>
            <person name="Wang B."/>
            <person name="Wang S."/>
            <person name="Lu Y."/>
            <person name="Wu K."/>
            <person name="Fan W."/>
            <person name="Wang G."/>
        </authorList>
    </citation>
    <scope>NUCLEOTIDE SEQUENCE</scope>
    <source>
        <strain evidence="1">12Hb</strain>
    </source>
</reference>
<dbReference type="OrthoDB" id="6771772at2759"/>
<dbReference type="Proteomes" id="UP000466442">
    <property type="component" value="Unassembled WGS sequence"/>
</dbReference>
<proteinExistence type="predicted"/>
<protein>
    <submittedName>
        <fullName evidence="1">Uncharacterized protein</fullName>
    </submittedName>
</protein>
<organism evidence="1 2">
    <name type="scientific">Apolygus lucorum</name>
    <name type="common">Small green plant bug</name>
    <name type="synonym">Lygocoris lucorum</name>
    <dbReference type="NCBI Taxonomy" id="248454"/>
    <lineage>
        <taxon>Eukaryota</taxon>
        <taxon>Metazoa</taxon>
        <taxon>Ecdysozoa</taxon>
        <taxon>Arthropoda</taxon>
        <taxon>Hexapoda</taxon>
        <taxon>Insecta</taxon>
        <taxon>Pterygota</taxon>
        <taxon>Neoptera</taxon>
        <taxon>Paraneoptera</taxon>
        <taxon>Hemiptera</taxon>
        <taxon>Heteroptera</taxon>
        <taxon>Panheteroptera</taxon>
        <taxon>Cimicomorpha</taxon>
        <taxon>Miridae</taxon>
        <taxon>Mirini</taxon>
        <taxon>Apolygus</taxon>
    </lineage>
</organism>
<comment type="caution">
    <text evidence="1">The sequence shown here is derived from an EMBL/GenBank/DDBJ whole genome shotgun (WGS) entry which is preliminary data.</text>
</comment>
<dbReference type="AlphaFoldDB" id="A0A8S9Y0B6"/>
<keyword evidence="2" id="KW-1185">Reference proteome</keyword>
<dbReference type="EMBL" id="WIXP02000002">
    <property type="protein sequence ID" value="KAF6214219.1"/>
    <property type="molecule type" value="Genomic_DNA"/>
</dbReference>
<accession>A0A8S9Y0B6</accession>
<evidence type="ECO:0000313" key="1">
    <source>
        <dbReference type="EMBL" id="KAF6214219.1"/>
    </source>
</evidence>
<sequence length="118" mass="13265">MEEGRKGLPASSMSCEWDLTACTGDDLRRYEYKIRLCGGLDPFKQSVVECDDDFPDITREDLVEYLVLKTDFISLKQLKCCKSLDAHNFVTSGHVKSIQRNTAPVTGRAAKHRTNHAA</sequence>
<dbReference type="PANTHER" id="PTHR47526">
    <property type="entry name" value="ATP-DEPENDENT DNA HELICASE"/>
    <property type="match status" value="1"/>
</dbReference>
<evidence type="ECO:0000313" key="2">
    <source>
        <dbReference type="Proteomes" id="UP000466442"/>
    </source>
</evidence>